<sequence length="150" mass="17077">MQVVDFKIHVTESGEEYNETIEVDTQKQTEVFKVPAHPGVDRSDVMHDFKQKLTMMRIPDKGICYLMPLPKELSTPDKLIGDLEKASQGVINKGTRIDSTWMVNEELTERSFLSDDLQQFCTDFPIYLLKKSQDSLAVIGIQAGKKNLKL</sequence>
<keyword evidence="1" id="KW-1015">Disulfide bond</keyword>
<dbReference type="SMART" id="SM01039">
    <property type="entry name" value="BRICHOS"/>
    <property type="match status" value="1"/>
</dbReference>
<dbReference type="Gene3D" id="3.30.390.150">
    <property type="match status" value="1"/>
</dbReference>
<dbReference type="InterPro" id="IPR007084">
    <property type="entry name" value="BRICHOS_dom"/>
</dbReference>
<protein>
    <recommendedName>
        <fullName evidence="2">BRICHOS domain-containing protein</fullName>
    </recommendedName>
</protein>
<evidence type="ECO:0000256" key="1">
    <source>
        <dbReference type="ARBA" id="ARBA00023157"/>
    </source>
</evidence>
<keyword evidence="4" id="KW-1185">Reference proteome</keyword>
<evidence type="ECO:0000259" key="2">
    <source>
        <dbReference type="PROSITE" id="PS50869"/>
    </source>
</evidence>
<evidence type="ECO:0000313" key="4">
    <source>
        <dbReference type="Proteomes" id="UP001159427"/>
    </source>
</evidence>
<accession>A0ABN8R7L9</accession>
<name>A0ABN8R7L9_9CNID</name>
<dbReference type="Pfam" id="PF04089">
    <property type="entry name" value="BRICHOS"/>
    <property type="match status" value="1"/>
</dbReference>
<reference evidence="3 4" key="1">
    <citation type="submission" date="2022-05" db="EMBL/GenBank/DDBJ databases">
        <authorList>
            <consortium name="Genoscope - CEA"/>
            <person name="William W."/>
        </authorList>
    </citation>
    <scope>NUCLEOTIDE SEQUENCE [LARGE SCALE GENOMIC DNA]</scope>
</reference>
<dbReference type="InterPro" id="IPR051772">
    <property type="entry name" value="Gastrokine"/>
</dbReference>
<dbReference type="PROSITE" id="PS50869">
    <property type="entry name" value="BRICHOS"/>
    <property type="match status" value="1"/>
</dbReference>
<dbReference type="EMBL" id="CALNXI010001659">
    <property type="protein sequence ID" value="CAH3174316.1"/>
    <property type="molecule type" value="Genomic_DNA"/>
</dbReference>
<evidence type="ECO:0000313" key="3">
    <source>
        <dbReference type="EMBL" id="CAH3174316.1"/>
    </source>
</evidence>
<proteinExistence type="predicted"/>
<organism evidence="3 4">
    <name type="scientific">Porites evermanni</name>
    <dbReference type="NCBI Taxonomy" id="104178"/>
    <lineage>
        <taxon>Eukaryota</taxon>
        <taxon>Metazoa</taxon>
        <taxon>Cnidaria</taxon>
        <taxon>Anthozoa</taxon>
        <taxon>Hexacorallia</taxon>
        <taxon>Scleractinia</taxon>
        <taxon>Fungiina</taxon>
        <taxon>Poritidae</taxon>
        <taxon>Porites</taxon>
    </lineage>
</organism>
<comment type="caution">
    <text evidence="3">The sequence shown here is derived from an EMBL/GenBank/DDBJ whole genome shotgun (WGS) entry which is preliminary data.</text>
</comment>
<feature type="domain" description="BRICHOS" evidence="2">
    <location>
        <begin position="37"/>
        <end position="129"/>
    </location>
</feature>
<gene>
    <name evidence="3" type="ORF">PEVE_00009487</name>
</gene>
<dbReference type="PANTHER" id="PTHR16483">
    <property type="entry name" value="GASTROKINE 1"/>
    <property type="match status" value="1"/>
</dbReference>
<dbReference type="Proteomes" id="UP001159427">
    <property type="component" value="Unassembled WGS sequence"/>
</dbReference>